<dbReference type="NCBIfam" id="TIGR01494">
    <property type="entry name" value="ATPase_P-type"/>
    <property type="match status" value="2"/>
</dbReference>
<dbReference type="Proteomes" id="UP000000268">
    <property type="component" value="Chromosome"/>
</dbReference>
<dbReference type="SUPFAM" id="SSF81653">
    <property type="entry name" value="Calcium ATPase, transduction domain A"/>
    <property type="match status" value="1"/>
</dbReference>
<protein>
    <submittedName>
        <fullName evidence="13">Cation-transporting P-type ATPase</fullName>
    </submittedName>
</protein>
<keyword evidence="6" id="KW-0067">ATP-binding</keyword>
<dbReference type="GO" id="GO:0030007">
    <property type="term" value="P:intracellular potassium ion homeostasis"/>
    <property type="evidence" value="ECO:0007669"/>
    <property type="project" value="TreeGrafter"/>
</dbReference>
<sequence>MLKTMEPVENSSRSYYQLSVTESIELFDSNSEWGLTSEEVANRYEIYGWNQLPIKPGKPIWLRFLLQFHQPLLYILLIAGGVKAFLGSWTNAVVIWGVTVINAVIGYVQEAKAEGAIASLAKVVTTETTVLRDGQTLRIPSQDLVPGDIVLLTSGDKVPADLRLISIKNLQADESALTGESVPVDKSIQSLPEEISLSERTNMAFAGSFITFGQGTGIVVATADATEVGQISQSMMHRINLSTPLTRKFTKFSRILLYGILTLATLTFVIGLGQGESWIYMFEAAVALAVSAIPEGLPAVVTITLAIGVNRMARRHAIIRKLPAVEALGGATVICSDKTGTLTENQMTVQSIYAGGMHFEVSGSGYSPKGDISATDPCDREKWLEYQLPPPLEECLIAGALCNDSQLRQTGDDWLVVGDPTEGALITAASKASLNQASLVASKPRLDGIPFESQYQYMATLHDHVSPVIYIKGSVEALLGRCSRMMGHDSQTTALDAVRIQKAVEIMAEQGLRVLAFAKKEMHIHQHSIDHEDIESELMFLGLQGMIDPPRPEAIAAVHACQAAGIQIKMITGDHIATARTIAQRMGIQKAEQVVAFGGQQLASMDDHQLAQAVEEGDVFARIAPTQKLRLVEALQSKGEIVAMTGDGVNDAPALKQADIGTAMGKGGTEVAREAADMLLTDDNFASVEAAVEEGRTVYQNLRKAIAFLLPVNGGESMTILISALLARDLPILSLQILWLNLINSLTMTVPLAFEPKSKGLMQQPPRNPNEPLITGKLLRRILVVSLFNWILIFGIFEWAKSTGSDITVARTMAIQALVAARIVYLLSISQLGLSLFNSICHRDLSITHTPILVMGIVGAVALQLLFSQWPVMNQLFETAPLTLMQWLICLLPMLPMIPMAALANWIDPS</sequence>
<dbReference type="InterPro" id="IPR004014">
    <property type="entry name" value="ATPase_P-typ_cation-transptr_N"/>
</dbReference>
<dbReference type="Pfam" id="PF00689">
    <property type="entry name" value="Cation_ATPase_C"/>
    <property type="match status" value="1"/>
</dbReference>
<dbReference type="GO" id="GO:0036376">
    <property type="term" value="P:sodium ion export across plasma membrane"/>
    <property type="evidence" value="ECO:0007669"/>
    <property type="project" value="TreeGrafter"/>
</dbReference>
<dbReference type="AlphaFoldDB" id="B0C7I1"/>
<dbReference type="GO" id="GO:1990573">
    <property type="term" value="P:potassium ion import across plasma membrane"/>
    <property type="evidence" value="ECO:0007669"/>
    <property type="project" value="TreeGrafter"/>
</dbReference>
<dbReference type="GO" id="GO:0005391">
    <property type="term" value="F:P-type sodium:potassium-exchanging transporter activity"/>
    <property type="evidence" value="ECO:0007669"/>
    <property type="project" value="TreeGrafter"/>
</dbReference>
<organism evidence="13 14">
    <name type="scientific">Acaryochloris marina (strain MBIC 11017)</name>
    <dbReference type="NCBI Taxonomy" id="329726"/>
    <lineage>
        <taxon>Bacteria</taxon>
        <taxon>Bacillati</taxon>
        <taxon>Cyanobacteriota</taxon>
        <taxon>Cyanophyceae</taxon>
        <taxon>Acaryochloridales</taxon>
        <taxon>Acaryochloridaceae</taxon>
        <taxon>Acaryochloris</taxon>
    </lineage>
</organism>
<dbReference type="InterPro" id="IPR023298">
    <property type="entry name" value="ATPase_P-typ_TM_dom_sf"/>
</dbReference>
<proteinExistence type="inferred from homology"/>
<dbReference type="InterPro" id="IPR059000">
    <property type="entry name" value="ATPase_P-type_domA"/>
</dbReference>
<dbReference type="KEGG" id="amr:AM1_6335"/>
<dbReference type="SFLD" id="SFLDG00002">
    <property type="entry name" value="C1.7:_P-type_atpase_like"/>
    <property type="match status" value="1"/>
</dbReference>
<dbReference type="OrthoDB" id="499468at2"/>
<feature type="transmembrane region" description="Helical" evidence="11">
    <location>
        <begin position="60"/>
        <end position="82"/>
    </location>
</feature>
<gene>
    <name evidence="13" type="ordered locus">AM1_6335</name>
</gene>
<feature type="transmembrane region" description="Helical" evidence="11">
    <location>
        <begin position="285"/>
        <end position="309"/>
    </location>
</feature>
<dbReference type="EMBL" id="CP000828">
    <property type="protein sequence ID" value="ABW31265.1"/>
    <property type="molecule type" value="Genomic_DNA"/>
</dbReference>
<dbReference type="InterPro" id="IPR018303">
    <property type="entry name" value="ATPase_P-typ_P_site"/>
</dbReference>
<keyword evidence="7" id="KW-0460">Magnesium</keyword>
<evidence type="ECO:0000313" key="13">
    <source>
        <dbReference type="EMBL" id="ABW31265.1"/>
    </source>
</evidence>
<dbReference type="GO" id="GO:0006883">
    <property type="term" value="P:intracellular sodium ion homeostasis"/>
    <property type="evidence" value="ECO:0007669"/>
    <property type="project" value="TreeGrafter"/>
</dbReference>
<keyword evidence="8" id="KW-1278">Translocase</keyword>
<evidence type="ECO:0000256" key="10">
    <source>
        <dbReference type="ARBA" id="ARBA00023136"/>
    </source>
</evidence>
<dbReference type="Gene3D" id="1.20.1110.10">
    <property type="entry name" value="Calcium-transporting ATPase, transmembrane domain"/>
    <property type="match status" value="1"/>
</dbReference>
<feature type="transmembrane region" description="Helical" evidence="11">
    <location>
        <begin position="733"/>
        <end position="754"/>
    </location>
</feature>
<dbReference type="InterPro" id="IPR008250">
    <property type="entry name" value="ATPase_P-typ_transduc_dom_A_sf"/>
</dbReference>
<keyword evidence="3" id="KW-0597">Phosphoprotein</keyword>
<dbReference type="SUPFAM" id="SSF81660">
    <property type="entry name" value="Metal cation-transporting ATPase, ATP-binding domain N"/>
    <property type="match status" value="1"/>
</dbReference>
<keyword evidence="10 11" id="KW-0472">Membrane</keyword>
<dbReference type="Pfam" id="PF00122">
    <property type="entry name" value="E1-E2_ATPase"/>
    <property type="match status" value="1"/>
</dbReference>
<dbReference type="PRINTS" id="PR00119">
    <property type="entry name" value="CATATPASE"/>
</dbReference>
<feature type="transmembrane region" description="Helical" evidence="11">
    <location>
        <begin position="884"/>
        <end position="907"/>
    </location>
</feature>
<keyword evidence="5" id="KW-0547">Nucleotide-binding</keyword>
<dbReference type="GO" id="GO:0005886">
    <property type="term" value="C:plasma membrane"/>
    <property type="evidence" value="ECO:0007669"/>
    <property type="project" value="TreeGrafter"/>
</dbReference>
<dbReference type="InterPro" id="IPR006068">
    <property type="entry name" value="ATPase_P-typ_cation-transptr_C"/>
</dbReference>
<dbReference type="SMART" id="SM00831">
    <property type="entry name" value="Cation_ATPase_N"/>
    <property type="match status" value="1"/>
</dbReference>
<dbReference type="InterPro" id="IPR050510">
    <property type="entry name" value="Cation_transp_ATPase_P-type"/>
</dbReference>
<feature type="transmembrane region" description="Helical" evidence="11">
    <location>
        <begin position="778"/>
        <end position="797"/>
    </location>
</feature>
<dbReference type="GO" id="GO:0016887">
    <property type="term" value="F:ATP hydrolysis activity"/>
    <property type="evidence" value="ECO:0007669"/>
    <property type="project" value="InterPro"/>
</dbReference>
<dbReference type="Gene3D" id="3.40.1110.10">
    <property type="entry name" value="Calcium-transporting ATPase, cytoplasmic domain N"/>
    <property type="match status" value="1"/>
</dbReference>
<dbReference type="FunFam" id="3.40.50.1000:FF:000001">
    <property type="entry name" value="Phospholipid-transporting ATPase IC"/>
    <property type="match status" value="1"/>
</dbReference>
<dbReference type="SFLD" id="SFLDS00003">
    <property type="entry name" value="Haloacid_Dehalogenase"/>
    <property type="match status" value="1"/>
</dbReference>
<comment type="subcellular location">
    <subcellularLocation>
        <location evidence="1">Endomembrane system</location>
        <topology evidence="1">Multi-pass membrane protein</topology>
    </subcellularLocation>
</comment>
<feature type="transmembrane region" description="Helical" evidence="11">
    <location>
        <begin position="706"/>
        <end position="727"/>
    </location>
</feature>
<dbReference type="PANTHER" id="PTHR43294">
    <property type="entry name" value="SODIUM/POTASSIUM-TRANSPORTING ATPASE SUBUNIT ALPHA"/>
    <property type="match status" value="1"/>
</dbReference>
<evidence type="ECO:0000256" key="6">
    <source>
        <dbReference type="ARBA" id="ARBA00022840"/>
    </source>
</evidence>
<dbReference type="InterPro" id="IPR044492">
    <property type="entry name" value="P_typ_ATPase_HD_dom"/>
</dbReference>
<evidence type="ECO:0000256" key="3">
    <source>
        <dbReference type="ARBA" id="ARBA00022553"/>
    </source>
</evidence>
<evidence type="ECO:0000259" key="12">
    <source>
        <dbReference type="SMART" id="SM00831"/>
    </source>
</evidence>
<keyword evidence="9 11" id="KW-1133">Transmembrane helix</keyword>
<evidence type="ECO:0000256" key="8">
    <source>
        <dbReference type="ARBA" id="ARBA00022967"/>
    </source>
</evidence>
<evidence type="ECO:0000256" key="11">
    <source>
        <dbReference type="SAM" id="Phobius"/>
    </source>
</evidence>
<dbReference type="FunFam" id="3.40.1110.10:FF:000094">
    <property type="entry name" value="Cation-transporting P-type ATPase"/>
    <property type="match status" value="1"/>
</dbReference>
<dbReference type="CDD" id="cd02080">
    <property type="entry name" value="P-type_ATPase_cation"/>
    <property type="match status" value="1"/>
</dbReference>
<keyword evidence="4 11" id="KW-0812">Transmembrane</keyword>
<dbReference type="SUPFAM" id="SSF56784">
    <property type="entry name" value="HAD-like"/>
    <property type="match status" value="1"/>
</dbReference>
<dbReference type="SFLD" id="SFLDF00027">
    <property type="entry name" value="p-type_atpase"/>
    <property type="match status" value="1"/>
</dbReference>
<dbReference type="InterPro" id="IPR023299">
    <property type="entry name" value="ATPase_P-typ_cyto_dom_N"/>
</dbReference>
<keyword evidence="14" id="KW-1185">Reference proteome</keyword>
<dbReference type="GO" id="GO:1902600">
    <property type="term" value="P:proton transmembrane transport"/>
    <property type="evidence" value="ECO:0007669"/>
    <property type="project" value="TreeGrafter"/>
</dbReference>
<dbReference type="Pfam" id="PF13246">
    <property type="entry name" value="Cation_ATPase"/>
    <property type="match status" value="1"/>
</dbReference>
<dbReference type="eggNOG" id="COG0474">
    <property type="taxonomic scope" value="Bacteria"/>
</dbReference>
<reference evidence="13 14" key="1">
    <citation type="journal article" date="2008" name="Proc. Natl. Acad. Sci. U.S.A.">
        <title>Niche adaptation and genome expansion in the chlorophyll d-producing cyanobacterium Acaryochloris marina.</title>
        <authorList>
            <person name="Swingley W.D."/>
            <person name="Chen M."/>
            <person name="Cheung P.C."/>
            <person name="Conrad A.L."/>
            <person name="Dejesa L.C."/>
            <person name="Hao J."/>
            <person name="Honchak B.M."/>
            <person name="Karbach L.E."/>
            <person name="Kurdoglu A."/>
            <person name="Lahiri S."/>
            <person name="Mastrian S.D."/>
            <person name="Miyashita H."/>
            <person name="Page L."/>
            <person name="Ramakrishna P."/>
            <person name="Satoh S."/>
            <person name="Sattley W.M."/>
            <person name="Shimada Y."/>
            <person name="Taylor H.L."/>
            <person name="Tomo T."/>
            <person name="Tsuchiya T."/>
            <person name="Wang Z.T."/>
            <person name="Raymond J."/>
            <person name="Mimuro M."/>
            <person name="Blankenship R.E."/>
            <person name="Touchman J.W."/>
        </authorList>
    </citation>
    <scope>NUCLEOTIDE SEQUENCE [LARGE SCALE GENOMIC DNA]</scope>
    <source>
        <strain evidence="14">MBIC 11017</strain>
    </source>
</reference>
<evidence type="ECO:0000313" key="14">
    <source>
        <dbReference type="Proteomes" id="UP000000268"/>
    </source>
</evidence>
<name>B0C7I1_ACAM1</name>
<evidence type="ECO:0000256" key="9">
    <source>
        <dbReference type="ARBA" id="ARBA00022989"/>
    </source>
</evidence>
<dbReference type="SUPFAM" id="SSF81665">
    <property type="entry name" value="Calcium ATPase, transmembrane domain M"/>
    <property type="match status" value="1"/>
</dbReference>
<evidence type="ECO:0000256" key="1">
    <source>
        <dbReference type="ARBA" id="ARBA00004127"/>
    </source>
</evidence>
<dbReference type="Gene3D" id="2.70.150.10">
    <property type="entry name" value="Calcium-transporting ATPase, cytoplasmic transduction domain A"/>
    <property type="match status" value="1"/>
</dbReference>
<dbReference type="FunFam" id="2.70.150.10:FF:000160">
    <property type="entry name" value="Sarcoplasmic/endoplasmic reticulum calcium ATPase 1"/>
    <property type="match status" value="1"/>
</dbReference>
<feature type="transmembrane region" description="Helical" evidence="11">
    <location>
        <begin position="255"/>
        <end position="273"/>
    </location>
</feature>
<dbReference type="GO" id="GO:0012505">
    <property type="term" value="C:endomembrane system"/>
    <property type="evidence" value="ECO:0007669"/>
    <property type="project" value="UniProtKB-SubCell"/>
</dbReference>
<evidence type="ECO:0000256" key="5">
    <source>
        <dbReference type="ARBA" id="ARBA00022741"/>
    </source>
</evidence>
<accession>B0C7I1</accession>
<dbReference type="PANTHER" id="PTHR43294:SF20">
    <property type="entry name" value="P-TYPE ATPASE"/>
    <property type="match status" value="1"/>
</dbReference>
<dbReference type="PRINTS" id="PR00120">
    <property type="entry name" value="HATPASE"/>
</dbReference>
<dbReference type="GO" id="GO:0005524">
    <property type="term" value="F:ATP binding"/>
    <property type="evidence" value="ECO:0007669"/>
    <property type="project" value="UniProtKB-KW"/>
</dbReference>
<evidence type="ECO:0000256" key="7">
    <source>
        <dbReference type="ARBA" id="ARBA00022842"/>
    </source>
</evidence>
<feature type="transmembrane region" description="Helical" evidence="11">
    <location>
        <begin position="88"/>
        <end position="108"/>
    </location>
</feature>
<comment type="similarity">
    <text evidence="2">Belongs to the cation transport ATPase (P-type) (TC 3.A.3) family. Type IIA subfamily.</text>
</comment>
<evidence type="ECO:0000256" key="4">
    <source>
        <dbReference type="ARBA" id="ARBA00022692"/>
    </source>
</evidence>
<dbReference type="Pfam" id="PF00690">
    <property type="entry name" value="Cation_ATPase_N"/>
    <property type="match status" value="1"/>
</dbReference>
<feature type="transmembrane region" description="Helical" evidence="11">
    <location>
        <begin position="852"/>
        <end position="872"/>
    </location>
</feature>
<dbReference type="Gene3D" id="3.40.50.1000">
    <property type="entry name" value="HAD superfamily/HAD-like"/>
    <property type="match status" value="1"/>
</dbReference>
<dbReference type="InterPro" id="IPR023214">
    <property type="entry name" value="HAD_sf"/>
</dbReference>
<dbReference type="HOGENOM" id="CLU_002360_3_0_3"/>
<dbReference type="PROSITE" id="PS00154">
    <property type="entry name" value="ATPASE_E1_E2"/>
    <property type="match status" value="1"/>
</dbReference>
<evidence type="ECO:0000256" key="2">
    <source>
        <dbReference type="ARBA" id="ARBA00005675"/>
    </source>
</evidence>
<feature type="domain" description="Cation-transporting P-type ATPase N-terminal" evidence="12">
    <location>
        <begin position="14"/>
        <end position="88"/>
    </location>
</feature>
<dbReference type="InterPro" id="IPR001757">
    <property type="entry name" value="P_typ_ATPase"/>
</dbReference>
<dbReference type="STRING" id="329726.AM1_6335"/>
<dbReference type="InterPro" id="IPR036412">
    <property type="entry name" value="HAD-like_sf"/>
</dbReference>
<feature type="transmembrane region" description="Helical" evidence="11">
    <location>
        <begin position="817"/>
        <end position="840"/>
    </location>
</feature>